<dbReference type="RefSeq" id="WP_350379871.1">
    <property type="nucleotide sequence ID" value="NZ_JBELQD010000017.1"/>
</dbReference>
<reference evidence="2" key="1">
    <citation type="submission" date="2024-06" db="EMBL/GenBank/DDBJ databases">
        <authorList>
            <person name="Campbell A.G."/>
        </authorList>
    </citation>
    <scope>NUCLEOTIDE SEQUENCE</scope>
    <source>
        <strain evidence="2">EM17</strain>
    </source>
</reference>
<name>A0ABV1R4U2_9HYPH</name>
<proteinExistence type="predicted"/>
<evidence type="ECO:0000256" key="1">
    <source>
        <dbReference type="SAM" id="MobiDB-lite"/>
    </source>
</evidence>
<feature type="region of interest" description="Disordered" evidence="1">
    <location>
        <begin position="312"/>
        <end position="350"/>
    </location>
</feature>
<dbReference type="Proteomes" id="UP001432995">
    <property type="component" value="Unassembled WGS sequence"/>
</dbReference>
<comment type="caution">
    <text evidence="2">The sequence shown here is derived from an EMBL/GenBank/DDBJ whole genome shotgun (WGS) entry which is preliminary data.</text>
</comment>
<evidence type="ECO:0000313" key="3">
    <source>
        <dbReference type="Proteomes" id="UP001432995"/>
    </source>
</evidence>
<sequence length="448" mass="50767">MTYTTGTLSRPENRAQRPGLKLSPVHLARFRRPDLKAWAAAIEIIVRHDRARGIPLSPEALRQMTRVVVEHDQIMGRLDVFGGARLDWLADLFGVSPNAVKPHWNEAVTESARYHELAYIAAHARLDRTGEAQLYSHKLTAGPQISAAFDLTVERKRLIFKPVNGKRRNTRLPTYKPERETGERWTVEKIAYTRAEHRDWTGRLGFKADTISQNARTLTETEFRARIAKREAETLPADLLEGRKLAGESDWHASVRIRKEAPHTRNRAFGVTAARRAYAQAMGVSKITSLRQTKGLTADEIMARLVDPKSRAVTHDTDSGVTLDTDKTHRDRPFPGKFLSDHNTTGTDGHQVSDTDLSYLREHWRRAHGKELSAATIRQWRSRRKLKDRVYAACEWLAAHANIEPGLAQDAEAVAQAMQDAHRARKRMDAVNRSLRFGPMFELQKPAA</sequence>
<organism evidence="2 3">
    <name type="scientific">Methylobacterium brachiatum</name>
    <dbReference type="NCBI Taxonomy" id="269660"/>
    <lineage>
        <taxon>Bacteria</taxon>
        <taxon>Pseudomonadati</taxon>
        <taxon>Pseudomonadota</taxon>
        <taxon>Alphaproteobacteria</taxon>
        <taxon>Hyphomicrobiales</taxon>
        <taxon>Methylobacteriaceae</taxon>
        <taxon>Methylobacterium</taxon>
    </lineage>
</organism>
<accession>A0ABV1R4U2</accession>
<feature type="compositionally biased region" description="Basic and acidic residues" evidence="1">
    <location>
        <begin position="312"/>
        <end position="334"/>
    </location>
</feature>
<feature type="compositionally biased region" description="Polar residues" evidence="1">
    <location>
        <begin position="341"/>
        <end position="350"/>
    </location>
</feature>
<evidence type="ECO:0000313" key="2">
    <source>
        <dbReference type="EMBL" id="MER2289848.1"/>
    </source>
</evidence>
<keyword evidence="3" id="KW-1185">Reference proteome</keyword>
<dbReference type="EMBL" id="JBELQD010000017">
    <property type="protein sequence ID" value="MER2289848.1"/>
    <property type="molecule type" value="Genomic_DNA"/>
</dbReference>
<gene>
    <name evidence="2" type="ORF">ABS770_16395</name>
</gene>
<protein>
    <submittedName>
        <fullName evidence="2">Uncharacterized protein</fullName>
    </submittedName>
</protein>